<accession>A0ABQ5R407</accession>
<protein>
    <submittedName>
        <fullName evidence="1">Uncharacterized protein</fullName>
    </submittedName>
</protein>
<dbReference type="EMBL" id="BSDI01000042">
    <property type="protein sequence ID" value="GLI01286.1"/>
    <property type="molecule type" value="Genomic_DNA"/>
</dbReference>
<keyword evidence="2" id="KW-1185">Reference proteome</keyword>
<organism evidence="1 2">
    <name type="scientific">Phytohabitans aurantiacus</name>
    <dbReference type="NCBI Taxonomy" id="3016789"/>
    <lineage>
        <taxon>Bacteria</taxon>
        <taxon>Bacillati</taxon>
        <taxon>Actinomycetota</taxon>
        <taxon>Actinomycetes</taxon>
        <taxon>Micromonosporales</taxon>
        <taxon>Micromonosporaceae</taxon>
    </lineage>
</organism>
<evidence type="ECO:0000313" key="1">
    <source>
        <dbReference type="EMBL" id="GLI01286.1"/>
    </source>
</evidence>
<name>A0ABQ5R407_9ACTN</name>
<sequence>MQSRSPANHLTPAGADVFTRARTELCFTALAQPLTGRTAADLYDVDAGERERLTRQRRHIPVLSRSDHSGAMAAALPELLTWAAIRVGMG</sequence>
<evidence type="ECO:0000313" key="2">
    <source>
        <dbReference type="Proteomes" id="UP001144280"/>
    </source>
</evidence>
<comment type="caution">
    <text evidence="1">The sequence shown here is derived from an EMBL/GenBank/DDBJ whole genome shotgun (WGS) entry which is preliminary data.</text>
</comment>
<reference evidence="1" key="1">
    <citation type="submission" date="2022-12" db="EMBL/GenBank/DDBJ databases">
        <title>New Phytohabitans aurantiacus sp. RD004123 nov., an actinomycete isolated from soil.</title>
        <authorList>
            <person name="Triningsih D.W."/>
            <person name="Harunari E."/>
            <person name="Igarashi Y."/>
        </authorList>
    </citation>
    <scope>NUCLEOTIDE SEQUENCE</scope>
    <source>
        <strain evidence="1">RD004123</strain>
    </source>
</reference>
<gene>
    <name evidence="1" type="ORF">Pa4123_65620</name>
</gene>
<dbReference type="Proteomes" id="UP001144280">
    <property type="component" value="Unassembled WGS sequence"/>
</dbReference>
<proteinExistence type="predicted"/>
<dbReference type="RefSeq" id="WP_281902193.1">
    <property type="nucleotide sequence ID" value="NZ_BSDI01000042.1"/>
</dbReference>